<feature type="compositionally biased region" description="Low complexity" evidence="19">
    <location>
        <begin position="1413"/>
        <end position="1424"/>
    </location>
</feature>
<dbReference type="EMBL" id="CP076755">
    <property type="protein sequence ID" value="QWW25889.1"/>
    <property type="molecule type" value="Genomic_DNA"/>
</dbReference>
<evidence type="ECO:0000256" key="18">
    <source>
        <dbReference type="PIRSR" id="PIRSR606539-3"/>
    </source>
</evidence>
<dbReference type="InterPro" id="IPR036412">
    <property type="entry name" value="HAD-like_sf"/>
</dbReference>
<name>A0A8F3AIG8_CANAR</name>
<dbReference type="GO" id="GO:0005524">
    <property type="term" value="F:ATP binding"/>
    <property type="evidence" value="ECO:0007669"/>
    <property type="project" value="UniProtKB-KW"/>
</dbReference>
<dbReference type="GO" id="GO:0012505">
    <property type="term" value="C:endomembrane system"/>
    <property type="evidence" value="ECO:0007669"/>
    <property type="project" value="UniProtKB-SubCell"/>
</dbReference>
<dbReference type="PANTHER" id="PTHR24092:SF180">
    <property type="entry name" value="PHOSPHOLIPID-TRANSPORTING ATPASE DNF1-RELATED"/>
    <property type="match status" value="1"/>
</dbReference>
<feature type="transmembrane region" description="Helical" evidence="20">
    <location>
        <begin position="1205"/>
        <end position="1224"/>
    </location>
</feature>
<feature type="compositionally biased region" description="Acidic residues" evidence="19">
    <location>
        <begin position="1915"/>
        <end position="1932"/>
    </location>
</feature>
<feature type="transmembrane region" description="Helical" evidence="20">
    <location>
        <begin position="1236"/>
        <end position="1256"/>
    </location>
</feature>
<dbReference type="InterPro" id="IPR023298">
    <property type="entry name" value="ATPase_P-typ_TM_dom_sf"/>
</dbReference>
<dbReference type="Pfam" id="PF13299">
    <property type="entry name" value="CPSF100_C"/>
    <property type="match status" value="1"/>
</dbReference>
<evidence type="ECO:0000256" key="13">
    <source>
        <dbReference type="ARBA" id="ARBA00023136"/>
    </source>
</evidence>
<dbReference type="Pfam" id="PF16661">
    <property type="entry name" value="Lactamase_B_6"/>
    <property type="match status" value="1"/>
</dbReference>
<gene>
    <name evidence="22" type="ORF">CA7LBN_004793</name>
</gene>
<feature type="binding site" evidence="17">
    <location>
        <position position="832"/>
    </location>
    <ligand>
        <name>ATP</name>
        <dbReference type="ChEBI" id="CHEBI:30616"/>
    </ligand>
</feature>
<dbReference type="Pfam" id="PF16212">
    <property type="entry name" value="PhoLip_ATPase_C"/>
    <property type="match status" value="1"/>
</dbReference>
<evidence type="ECO:0000313" key="22">
    <source>
        <dbReference type="EMBL" id="QWW25889.1"/>
    </source>
</evidence>
<keyword evidence="11" id="KW-1278">Translocase</keyword>
<dbReference type="Proteomes" id="UP000825438">
    <property type="component" value="Chromosome VII"/>
</dbReference>
<feature type="region of interest" description="Disordered" evidence="19">
    <location>
        <begin position="253"/>
        <end position="314"/>
    </location>
</feature>
<dbReference type="SMART" id="SM01027">
    <property type="entry name" value="Beta-Casp"/>
    <property type="match status" value="1"/>
</dbReference>
<feature type="domain" description="Beta-Casp" evidence="21">
    <location>
        <begin position="1701"/>
        <end position="1835"/>
    </location>
</feature>
<keyword evidence="9 17" id="KW-0067">ATP-binding</keyword>
<dbReference type="InterPro" id="IPR032630">
    <property type="entry name" value="P_typ_ATPase_c"/>
</dbReference>
<protein>
    <recommendedName>
        <fullName evidence="3">P-type phospholipid transporter</fullName>
        <ecNumber evidence="3">7.6.2.1</ecNumber>
    </recommendedName>
</protein>
<comment type="subcellular location">
    <subcellularLocation>
        <location evidence="1">Endomembrane system</location>
        <topology evidence="1">Multi-pass membrane protein</topology>
    </subcellularLocation>
</comment>
<dbReference type="InterPro" id="IPR025069">
    <property type="entry name" value="Cpsf2_C"/>
</dbReference>
<comment type="cofactor">
    <cofactor evidence="18">
        <name>Mg(2+)</name>
        <dbReference type="ChEBI" id="CHEBI:18420"/>
    </cofactor>
</comment>
<dbReference type="GO" id="GO:0005886">
    <property type="term" value="C:plasma membrane"/>
    <property type="evidence" value="ECO:0007669"/>
    <property type="project" value="TreeGrafter"/>
</dbReference>
<dbReference type="Pfam" id="PF10996">
    <property type="entry name" value="Beta-Casp"/>
    <property type="match status" value="1"/>
</dbReference>
<dbReference type="Gene3D" id="2.70.150.10">
    <property type="entry name" value="Calcium-transporting ATPase, cytoplasmic transduction domain A"/>
    <property type="match status" value="1"/>
</dbReference>
<dbReference type="GO" id="GO:0140346">
    <property type="term" value="F:phosphatidylserine flippase activity"/>
    <property type="evidence" value="ECO:0007669"/>
    <property type="project" value="UniProtKB-ARBA"/>
</dbReference>
<dbReference type="SUPFAM" id="SSF81665">
    <property type="entry name" value="Calcium ATPase, transmembrane domain M"/>
    <property type="match status" value="1"/>
</dbReference>
<feature type="transmembrane region" description="Helical" evidence="20">
    <location>
        <begin position="1119"/>
        <end position="1135"/>
    </location>
</feature>
<dbReference type="NCBIfam" id="TIGR01494">
    <property type="entry name" value="ATPase_P-type"/>
    <property type="match status" value="1"/>
</dbReference>
<keyword evidence="12 20" id="KW-1133">Transmembrane helix</keyword>
<dbReference type="InterPro" id="IPR022712">
    <property type="entry name" value="Beta_Casp"/>
</dbReference>
<dbReference type="InterPro" id="IPR006539">
    <property type="entry name" value="P-type_ATPase_IV"/>
</dbReference>
<feature type="binding site" evidence="17">
    <location>
        <position position="915"/>
    </location>
    <ligand>
        <name>ATP</name>
        <dbReference type="ChEBI" id="CHEBI:30616"/>
    </ligand>
</feature>
<feature type="binding site" evidence="18">
    <location>
        <position position="596"/>
    </location>
    <ligand>
        <name>Mg(2+)</name>
        <dbReference type="ChEBI" id="CHEBI:18420"/>
    </ligand>
</feature>
<dbReference type="Gene3D" id="3.40.1110.10">
    <property type="entry name" value="Calcium-transporting ATPase, cytoplasmic domain N"/>
    <property type="match status" value="1"/>
</dbReference>
<feature type="transmembrane region" description="Helical" evidence="20">
    <location>
        <begin position="480"/>
        <end position="504"/>
    </location>
</feature>
<proteinExistence type="inferred from homology"/>
<dbReference type="GO" id="GO:0000287">
    <property type="term" value="F:magnesium ion binding"/>
    <property type="evidence" value="ECO:0007669"/>
    <property type="project" value="InterPro"/>
</dbReference>
<sequence length="2463" mass="277480">MNGDTTLRFESPAKSEDGTTKKNSRAGKERCSVHDLNTAVPPDFKSRVLQFFYKHGLASRPSFMQEIYSRIPRRIYVNMELPEDLIDHESGKPLVTIPGNKIRSTKYTPLSFLPKNLFYQFENIANIYFLVLVILGAFQVFGVESPGLAAVPLIVIVCITAIKDAFEDFRRVVSDAELNNSPIHLLTGLHNNNVIVDDVGPWRRFKKKCTRGTIRSYRWLKKFCITLFASKEKKKEFIETLVQEEANELHRVSTVHSDRTFNSDLPRPSLGSRNPRKSHQSHRNRAPTKPSADCLLNPELQKQKALDPSTSTTSFKNRRWKDVNVGDFVRVRANEGVPADMIIISTSDEDGVCYVETKNLDGETNLKTKSCLKCGGLSHLKHSTDLGNTKFWVECDPPNAHLYSFRGTIHYENYDEDGHLVNSDEKESITYDNILLRGCALRNTKWVIGVVVYTGCETKIDMNSGNTPVKKSKISNELNFSVLINFSVLFVLCFVSGLINGLFYNDQDTSRQYFEFEAYSPTSAGNGVLAFFVTLIIYQSLVPISLYISIEIIKTAQAFFIHSDIKMYYPKLDFPCIPQSWNISDDLGQIAYIFSDKTGTLTQNVMEFRKCTIGGRSYGLAYTEAKQGMDKRRGIDILAESERWKKAIEKDKSEMISNLQSYVKNSQFRESALTFVSNQYVEDTILPNTLISETKDANERFMLALAVCHTVVTEPHAADPELNDFKAESPDEAALVSVARDLGFAFKSRNRNSIELEIYGENRQFEVLHIIAFTSARKRMSCVLRDEEGRIMLITKGADSAIYQRLAQTKTSDEVLKRTALHLEDFAKEGLRTLCIAQRYLDSNEFAAWYRRYKEAAASIDDDREETIESINDEIECELELLGGTAIEDRLQEGVPDSISILGEAGIRLWVLTGDRIETAINIGFSCNLLGNDMKLLVIRQDDGNPDDISHIDNLITEYLSEVSGLSFDDESDINAAIKLAKTDISMPKANTALIVDGDALRLVFDDTSLDTALQKKFVLLGKYCKSVLCCRVSPAQKAQVVKVVKENLRAMTLAIGDGANDVAMIQAANVGVGIAGEEGRQAVMSADYAIGQFRFLSRLLLVHGHWSYKKLAEMIPCFFYKNVVFTFTCFWYGIFNDFDGSYLYEYTFLMFYNLAFTSLPVIFLGIFDQDVSGAVALIVPQLYRSGILSLDWSQYKFIWYMMDGLYQSVIAFFFPYLLYYVSFQNHEGLPIDHRFWMGVLCCCVAVTGCNIYVLLQQYRWDWLSLLIYALSTLVVFFWVGVWSARVYVGEFYKAAPQLFGTLGFWCCYLVATIICIWPRFTYDFIMRHFKPKDVDVIREQIRDGAFNNFPMDYDPTNMSDVEKQRILQRLNEGDTELLEKVKIAVEPEKESDALESSHDDNKVSRALRSIRRGTISRSRNNTMRSRRDTASDQAKYNQKLISKTLDLSQIRSEMMKTGDTPSTLGFKISRLSFGNDIHVLADPAWDGLNPSDADFLETYLNDSNFILLSHSTPAFIGGYALLCSRFPVLMSSIPVYSTVAVSQLGRVSSVEFYRAKGHLGPVENAFLEVRDIDEYFDRIISIKFAQNVSVLDNRMSLSAFNAGHTLGGCFWLLLRKKVKIVYAPAWNQSKDSFLEGAAFLSTSNENSITSLTRPTALITGSELGSNLSHKKRVEKLLHLVDATLANGGAVFLPTTISGRFLEVLHLIDTYLSNLQGAAIPVYFISYTGTKVLSYTSNLSDWMASNMMKEYEGLSGDDKAFTNTPFDPSKVDLLLDPTELASYPGPKVVFASGIDLQGGDLSSKALRLLCRDERTTIILTEKSSQTASSSLASKLYTEWYEHVSKRNNGSVEDGVPIPLEKCFAPAEFVEEIALKGTDLASFKAAVSERRHQKALASIKSKRTQKLLQSSLHSDDSDDSDEEPGEGGEEEADVSFSELNSVDPKKNNAKNDGSSSLNEAERIISDEARSPNNHGLESSASTAFKHTSDIKSPATESNIFKAPSDAVDETLIYEFVIDRLDSQKPLDVRITNKLRPKQAMFPNINWKRRKIDDYGEIIDLKAFKRDDDQQASSKLISESKRKFEENDNQGWGESTRKERARHSEKERESKLTPQQSLNNEILRRYLDATFQPVQRKIESSGLGSPIRCGLAFIDFSGHVDARSINLVISSIKPSSLIILPDFSYDEGLSTETNGSFILSSAHQKLTNLSEKPEYEVPSDTEMKSGTFFSNKTQKSQMHRKMVVTVAEPNNSIEVTNADGVGGIEYEVCLDDNLWSNLKWYSIDNKYNVAHVQGSSKLVAKSCTTLQHSFPDPAVQVFLDRLKNRNEADNVSESTAYGHKGNSFMAIGVIRMPELKRRLKDIGFNAEFKGEGTLVVEETIAIKKVDERQQNDNSLGDIIIDETSSKKECTPKFDDYFECLHGFKEREKARLMYQSMKSNDTNDKGFKISDFYSTDGEVFKKLDLL</sequence>
<dbReference type="InterPro" id="IPR023299">
    <property type="entry name" value="ATPase_P-typ_cyto_dom_N"/>
</dbReference>
<feature type="binding site" evidence="17">
    <location>
        <position position="1032"/>
    </location>
    <ligand>
        <name>ATP</name>
        <dbReference type="ChEBI" id="CHEBI:30616"/>
    </ligand>
</feature>
<evidence type="ECO:0000256" key="16">
    <source>
        <dbReference type="PIRSR" id="PIRSR606539-1"/>
    </source>
</evidence>
<dbReference type="GO" id="GO:0005634">
    <property type="term" value="C:nucleus"/>
    <property type="evidence" value="ECO:0007669"/>
    <property type="project" value="UniProtKB-ARBA"/>
</dbReference>
<evidence type="ECO:0000256" key="3">
    <source>
        <dbReference type="ARBA" id="ARBA00012189"/>
    </source>
</evidence>
<dbReference type="Gene3D" id="3.40.50.1000">
    <property type="entry name" value="HAD superfamily/HAD-like"/>
    <property type="match status" value="1"/>
</dbReference>
<evidence type="ECO:0000256" key="15">
    <source>
        <dbReference type="ARBA" id="ARBA00049128"/>
    </source>
</evidence>
<feature type="binding site" evidence="17">
    <location>
        <position position="1038"/>
    </location>
    <ligand>
        <name>ATP</name>
        <dbReference type="ChEBI" id="CHEBI:30616"/>
    </ligand>
</feature>
<keyword evidence="4" id="KW-0813">Transport</keyword>
<dbReference type="SFLD" id="SFLDG00002">
    <property type="entry name" value="C1.7:_P-type_atpase_like"/>
    <property type="match status" value="1"/>
</dbReference>
<evidence type="ECO:0000256" key="1">
    <source>
        <dbReference type="ARBA" id="ARBA00004127"/>
    </source>
</evidence>
<feature type="compositionally biased region" description="Basic and acidic residues" evidence="19">
    <location>
        <begin position="11"/>
        <end position="30"/>
    </location>
</feature>
<evidence type="ECO:0000256" key="2">
    <source>
        <dbReference type="ARBA" id="ARBA00008109"/>
    </source>
</evidence>
<dbReference type="InterPro" id="IPR018303">
    <property type="entry name" value="ATPase_P-typ_P_site"/>
</dbReference>
<dbReference type="PROSITE" id="PS00154">
    <property type="entry name" value="ATPASE_E1_E2"/>
    <property type="match status" value="1"/>
</dbReference>
<dbReference type="FunFam" id="3.40.1110.10:FF:000087">
    <property type="entry name" value="Phospholipid-transporting ATPase"/>
    <property type="match status" value="1"/>
</dbReference>
<evidence type="ECO:0000256" key="20">
    <source>
        <dbReference type="SAM" id="Phobius"/>
    </source>
</evidence>
<evidence type="ECO:0000256" key="12">
    <source>
        <dbReference type="ARBA" id="ARBA00022989"/>
    </source>
</evidence>
<dbReference type="InterPro" id="IPR023214">
    <property type="entry name" value="HAD_sf"/>
</dbReference>
<organism evidence="22">
    <name type="scientific">Candidozyma auris</name>
    <name type="common">Yeast</name>
    <name type="synonym">Candida auris</name>
    <dbReference type="NCBI Taxonomy" id="498019"/>
    <lineage>
        <taxon>Eukaryota</taxon>
        <taxon>Fungi</taxon>
        <taxon>Dikarya</taxon>
        <taxon>Ascomycota</taxon>
        <taxon>Saccharomycotina</taxon>
        <taxon>Pichiomycetes</taxon>
        <taxon>Metschnikowiaceae</taxon>
        <taxon>Candidozyma</taxon>
    </lineage>
</organism>
<dbReference type="CDD" id="cd02073">
    <property type="entry name" value="P-type_ATPase_APLT_Dnf-like"/>
    <property type="match status" value="1"/>
</dbReference>
<comment type="similarity">
    <text evidence="2">Belongs to the cation transport ATPase (P-type) (TC 3.A.3) family. Type IV subfamily.</text>
</comment>
<evidence type="ECO:0000259" key="21">
    <source>
        <dbReference type="SMART" id="SM01027"/>
    </source>
</evidence>
<dbReference type="SFLD" id="SFLDF00027">
    <property type="entry name" value="p-type_atpase"/>
    <property type="match status" value="1"/>
</dbReference>
<feature type="binding site" evidence="18">
    <location>
        <position position="598"/>
    </location>
    <ligand>
        <name>Mg(2+)</name>
        <dbReference type="ChEBI" id="CHEBI:18420"/>
    </ligand>
</feature>
<feature type="transmembrane region" description="Helical" evidence="20">
    <location>
        <begin position="1263"/>
        <end position="1283"/>
    </location>
</feature>
<feature type="binding site" evidence="17">
    <location>
        <position position="1062"/>
    </location>
    <ligand>
        <name>ATP</name>
        <dbReference type="ChEBI" id="CHEBI:30616"/>
    </ligand>
</feature>
<feature type="binding site" evidence="17">
    <location>
        <position position="596"/>
    </location>
    <ligand>
        <name>ATP</name>
        <dbReference type="ChEBI" id="CHEBI:30616"/>
    </ligand>
</feature>
<keyword evidence="5" id="KW-0597">Phosphoprotein</keyword>
<dbReference type="Pfam" id="PF16209">
    <property type="entry name" value="PhoLip_ATPase_N"/>
    <property type="match status" value="1"/>
</dbReference>
<feature type="binding site" evidence="17">
    <location>
        <position position="1061"/>
    </location>
    <ligand>
        <name>ATP</name>
        <dbReference type="ChEBI" id="CHEBI:30616"/>
    </ligand>
</feature>
<dbReference type="SUPFAM" id="SSF56281">
    <property type="entry name" value="Metallo-hydrolase/oxidoreductase"/>
    <property type="match status" value="1"/>
</dbReference>
<feature type="compositionally biased region" description="Basic residues" evidence="19">
    <location>
        <begin position="274"/>
        <end position="286"/>
    </location>
</feature>
<dbReference type="SUPFAM" id="SSF56784">
    <property type="entry name" value="HAD-like"/>
    <property type="match status" value="1"/>
</dbReference>
<dbReference type="PANTHER" id="PTHR24092">
    <property type="entry name" value="PROBABLE PHOSPHOLIPID-TRANSPORTING ATPASE"/>
    <property type="match status" value="1"/>
</dbReference>
<feature type="region of interest" description="Disordered" evidence="19">
    <location>
        <begin position="1896"/>
        <end position="1990"/>
    </location>
</feature>
<dbReference type="GO" id="GO:0016887">
    <property type="term" value="F:ATP hydrolysis activity"/>
    <property type="evidence" value="ECO:0007669"/>
    <property type="project" value="InterPro"/>
</dbReference>
<feature type="compositionally biased region" description="Basic and acidic residues" evidence="19">
    <location>
        <begin position="1958"/>
        <end position="1968"/>
    </location>
</feature>
<dbReference type="Pfam" id="PF13246">
    <property type="entry name" value="Cation_ATPase"/>
    <property type="match status" value="1"/>
</dbReference>
<feature type="region of interest" description="Disordered" evidence="19">
    <location>
        <begin position="2073"/>
        <end position="2113"/>
    </location>
</feature>
<keyword evidence="13 20" id="KW-0472">Membrane</keyword>
<keyword evidence="6 20" id="KW-0812">Transmembrane</keyword>
<feature type="binding site" evidence="17">
    <location>
        <position position="796"/>
    </location>
    <ligand>
        <name>ATP</name>
        <dbReference type="ChEBI" id="CHEBI:30616"/>
    </ligand>
</feature>
<dbReference type="InterPro" id="IPR036866">
    <property type="entry name" value="RibonucZ/Hydroxyglut_hydro"/>
</dbReference>
<dbReference type="InterPro" id="IPR001279">
    <property type="entry name" value="Metallo-B-lactamas"/>
</dbReference>
<evidence type="ECO:0000256" key="7">
    <source>
        <dbReference type="ARBA" id="ARBA00022723"/>
    </source>
</evidence>
<dbReference type="SUPFAM" id="SSF81653">
    <property type="entry name" value="Calcium ATPase, transduction domain A"/>
    <property type="match status" value="1"/>
</dbReference>
<dbReference type="SFLD" id="SFLDS00003">
    <property type="entry name" value="Haloacid_Dehalogenase"/>
    <property type="match status" value="1"/>
</dbReference>
<feature type="binding site" evidence="17">
    <location>
        <position position="914"/>
    </location>
    <ligand>
        <name>ATP</name>
        <dbReference type="ChEBI" id="CHEBI:30616"/>
    </ligand>
</feature>
<evidence type="ECO:0000256" key="8">
    <source>
        <dbReference type="ARBA" id="ARBA00022741"/>
    </source>
</evidence>
<feature type="transmembrane region" description="Helical" evidence="20">
    <location>
        <begin position="524"/>
        <end position="548"/>
    </location>
</feature>
<keyword evidence="10 18" id="KW-0460">Magnesium</keyword>
<evidence type="ECO:0000256" key="11">
    <source>
        <dbReference type="ARBA" id="ARBA00022967"/>
    </source>
</evidence>
<feature type="binding site" evidence="18">
    <location>
        <position position="1062"/>
    </location>
    <ligand>
        <name>Mg(2+)</name>
        <dbReference type="ChEBI" id="CHEBI:18420"/>
    </ligand>
</feature>
<dbReference type="EC" id="7.6.2.1" evidence="3"/>
<feature type="binding site" evidence="18">
    <location>
        <position position="1058"/>
    </location>
    <ligand>
        <name>Mg(2+)</name>
        <dbReference type="ChEBI" id="CHEBI:18420"/>
    </ligand>
</feature>
<feature type="binding site" evidence="17">
    <location>
        <position position="598"/>
    </location>
    <ligand>
        <name>ATP</name>
        <dbReference type="ChEBI" id="CHEBI:30616"/>
    </ligand>
</feature>
<feature type="region of interest" description="Disordered" evidence="19">
    <location>
        <begin position="1410"/>
        <end position="1434"/>
    </location>
</feature>
<dbReference type="FunFam" id="3.40.50.1000:FF:000014">
    <property type="entry name" value="Phospholipid-transporting ATPase"/>
    <property type="match status" value="1"/>
</dbReference>
<dbReference type="PRINTS" id="PR00119">
    <property type="entry name" value="CATATPASE"/>
</dbReference>
<feature type="transmembrane region" description="Helical" evidence="20">
    <location>
        <begin position="1303"/>
        <end position="1323"/>
    </location>
</feature>
<comment type="catalytic activity">
    <reaction evidence="15">
        <text>a 1,2-diacyl-sn-glycero-3-phosphoethanolamine(out) + ATP + H2O = a 1,2-diacyl-sn-glycero-3-phosphoethanolamine(in) + ADP + phosphate + H(+)</text>
        <dbReference type="Rhea" id="RHEA:66132"/>
        <dbReference type="ChEBI" id="CHEBI:15377"/>
        <dbReference type="ChEBI" id="CHEBI:15378"/>
        <dbReference type="ChEBI" id="CHEBI:30616"/>
        <dbReference type="ChEBI" id="CHEBI:43474"/>
        <dbReference type="ChEBI" id="CHEBI:64612"/>
        <dbReference type="ChEBI" id="CHEBI:456216"/>
    </reaction>
    <physiologicalReaction direction="left-to-right" evidence="15">
        <dbReference type="Rhea" id="RHEA:66133"/>
    </physiologicalReaction>
</comment>
<feature type="active site" description="4-aspartylphosphate intermediate" evidence="16">
    <location>
        <position position="596"/>
    </location>
</feature>
<feature type="transmembrane region" description="Helical" evidence="20">
    <location>
        <begin position="1147"/>
        <end position="1168"/>
    </location>
</feature>
<evidence type="ECO:0000256" key="9">
    <source>
        <dbReference type="ARBA" id="ARBA00022840"/>
    </source>
</evidence>
<dbReference type="InterPro" id="IPR008250">
    <property type="entry name" value="ATPase_P-typ_transduc_dom_A_sf"/>
</dbReference>
<feature type="transmembrane region" description="Helical" evidence="20">
    <location>
        <begin position="124"/>
        <end position="141"/>
    </location>
</feature>
<evidence type="ECO:0000256" key="17">
    <source>
        <dbReference type="PIRSR" id="PIRSR606539-2"/>
    </source>
</evidence>
<feature type="region of interest" description="Disordered" evidence="19">
    <location>
        <begin position="1"/>
        <end position="30"/>
    </location>
</feature>
<dbReference type="SUPFAM" id="SSF81660">
    <property type="entry name" value="Metal cation-transporting ATPase, ATP-binding domain N"/>
    <property type="match status" value="1"/>
</dbReference>
<feature type="binding site" evidence="17">
    <location>
        <position position="773"/>
    </location>
    <ligand>
        <name>ATP</name>
        <dbReference type="ChEBI" id="CHEBI:30616"/>
    </ligand>
</feature>
<feature type="binding site" evidence="17">
    <location>
        <position position="732"/>
    </location>
    <ligand>
        <name>ATP</name>
        <dbReference type="ChEBI" id="CHEBI:30616"/>
    </ligand>
</feature>
<evidence type="ECO:0000256" key="5">
    <source>
        <dbReference type="ARBA" id="ARBA00022553"/>
    </source>
</evidence>
<comment type="catalytic activity">
    <reaction evidence="14">
        <text>ATP + H2O + phospholipidSide 1 = ADP + phosphate + phospholipidSide 2.</text>
        <dbReference type="EC" id="7.6.2.1"/>
    </reaction>
</comment>
<dbReference type="InterPro" id="IPR001757">
    <property type="entry name" value="P_typ_ATPase"/>
</dbReference>
<feature type="compositionally biased region" description="Polar residues" evidence="19">
    <location>
        <begin position="1969"/>
        <end position="1984"/>
    </location>
</feature>
<accession>A0A8F3AIG8</accession>
<feature type="binding site" evidence="17">
    <location>
        <position position="597"/>
    </location>
    <ligand>
        <name>ATP</name>
        <dbReference type="ChEBI" id="CHEBI:30616"/>
    </ligand>
</feature>
<keyword evidence="7 18" id="KW-0479">Metal-binding</keyword>
<evidence type="ECO:0000256" key="19">
    <source>
        <dbReference type="SAM" id="MobiDB-lite"/>
    </source>
</evidence>
<evidence type="ECO:0000256" key="6">
    <source>
        <dbReference type="ARBA" id="ARBA00022692"/>
    </source>
</evidence>
<dbReference type="NCBIfam" id="TIGR01652">
    <property type="entry name" value="ATPase-Plipid"/>
    <property type="match status" value="1"/>
</dbReference>
<dbReference type="InterPro" id="IPR044492">
    <property type="entry name" value="P_typ_ATPase_HD_dom"/>
</dbReference>
<keyword evidence="8 17" id="KW-0547">Nucleotide-binding</keyword>
<evidence type="ECO:0000256" key="10">
    <source>
        <dbReference type="ARBA" id="ARBA00022842"/>
    </source>
</evidence>
<evidence type="ECO:0000256" key="4">
    <source>
        <dbReference type="ARBA" id="ARBA00022448"/>
    </source>
</evidence>
<feature type="compositionally biased region" description="Basic and acidic residues" evidence="19">
    <location>
        <begin position="2093"/>
        <end position="2109"/>
    </location>
</feature>
<dbReference type="Gene3D" id="3.60.15.10">
    <property type="entry name" value="Ribonuclease Z/Hydroxyacylglutathione hydrolase-like"/>
    <property type="match status" value="1"/>
</dbReference>
<feature type="binding site" evidence="17">
    <location>
        <position position="913"/>
    </location>
    <ligand>
        <name>ATP</name>
        <dbReference type="ChEBI" id="CHEBI:30616"/>
    </ligand>
</feature>
<evidence type="ECO:0000256" key="14">
    <source>
        <dbReference type="ARBA" id="ARBA00034036"/>
    </source>
</evidence>
<reference evidence="22" key="1">
    <citation type="submission" date="2021-06" db="EMBL/GenBank/DDBJ databases">
        <title>Candida auris outbreak in lebanese hospital.</title>
        <authorList>
            <person name="Finianos M."/>
        </authorList>
    </citation>
    <scope>NUCLEOTIDE SEQUENCE</scope>
    <source>
        <strain evidence="22">CA7LBN</strain>
    </source>
</reference>
<dbReference type="InterPro" id="IPR032631">
    <property type="entry name" value="P-type_ATPase_N"/>
</dbReference>